<comment type="caution">
    <text evidence="1">The sequence shown here is derived from an EMBL/GenBank/DDBJ whole genome shotgun (WGS) entry which is preliminary data.</text>
</comment>
<reference evidence="1" key="1">
    <citation type="submission" date="2023-06" db="EMBL/GenBank/DDBJ databases">
        <title>Genomic of Agaribacillus aureum.</title>
        <authorList>
            <person name="Wang G."/>
        </authorList>
    </citation>
    <scope>NUCLEOTIDE SEQUENCE</scope>
    <source>
        <strain evidence="1">BMA12</strain>
    </source>
</reference>
<dbReference type="Proteomes" id="UP001172083">
    <property type="component" value="Unassembled WGS sequence"/>
</dbReference>
<accession>A0ABT8LEQ5</accession>
<keyword evidence="2" id="KW-1185">Reference proteome</keyword>
<sequence>MTRKNFWLGFVFFFAPLAVLGQRTNYQSGWNPGVLVLADNSIVKGEINYIQKKENVIVTSKNKKTTYHASSIKYFQFYDKKLKYNRAFTALSRKPDSPPSKMQVFEIVLEGALPYYRKPVLVEKVVVKRDKAGSSHVMDDFVEYVYFLKTEDRLIQVKNFGTDVLPHMKKHIREISNFMEENKLNITLVSDQIQIIDKYNALEENLATKKGID</sequence>
<gene>
    <name evidence="1" type="ORF">QQ020_29645</name>
</gene>
<name>A0ABT8LEQ5_9BACT</name>
<proteinExistence type="predicted"/>
<dbReference type="RefSeq" id="WP_346761606.1">
    <property type="nucleotide sequence ID" value="NZ_JAUJEB010000008.1"/>
</dbReference>
<evidence type="ECO:0000313" key="2">
    <source>
        <dbReference type="Proteomes" id="UP001172083"/>
    </source>
</evidence>
<protein>
    <submittedName>
        <fullName evidence="1">Uncharacterized protein</fullName>
    </submittedName>
</protein>
<dbReference type="EMBL" id="JAUJEB010000008">
    <property type="protein sequence ID" value="MDN5216269.1"/>
    <property type="molecule type" value="Genomic_DNA"/>
</dbReference>
<organism evidence="1 2">
    <name type="scientific">Agaribacillus aureus</name>
    <dbReference type="NCBI Taxonomy" id="3051825"/>
    <lineage>
        <taxon>Bacteria</taxon>
        <taxon>Pseudomonadati</taxon>
        <taxon>Bacteroidota</taxon>
        <taxon>Cytophagia</taxon>
        <taxon>Cytophagales</taxon>
        <taxon>Splendidivirgaceae</taxon>
        <taxon>Agaribacillus</taxon>
    </lineage>
</organism>
<evidence type="ECO:0000313" key="1">
    <source>
        <dbReference type="EMBL" id="MDN5216269.1"/>
    </source>
</evidence>